<dbReference type="SUPFAM" id="SSF56112">
    <property type="entry name" value="Protein kinase-like (PK-like)"/>
    <property type="match status" value="1"/>
</dbReference>
<keyword evidence="3" id="KW-1185">Reference proteome</keyword>
<evidence type="ECO:0000313" key="2">
    <source>
        <dbReference type="EMBL" id="KAL2835301.1"/>
    </source>
</evidence>
<comment type="caution">
    <text evidence="2">The sequence shown here is derived from an EMBL/GenBank/DDBJ whole genome shotgun (WGS) entry which is preliminary data.</text>
</comment>
<proteinExistence type="predicted"/>
<dbReference type="InterPro" id="IPR011009">
    <property type="entry name" value="Kinase-like_dom_sf"/>
</dbReference>
<gene>
    <name evidence="2" type="ORF">BJY01DRAFT_252767</name>
</gene>
<dbReference type="Gene3D" id="1.10.510.10">
    <property type="entry name" value="Transferase(Phosphotransferase) domain 1"/>
    <property type="match status" value="1"/>
</dbReference>
<protein>
    <recommendedName>
        <fullName evidence="1">Protein kinase domain-containing protein</fullName>
    </recommendedName>
</protein>
<evidence type="ECO:0000313" key="3">
    <source>
        <dbReference type="Proteomes" id="UP001610446"/>
    </source>
</evidence>
<sequence length="123" mass="13918">MPAGTFKLIVTDLKPDNIMINLEDLSIFEKSARDEYEHPLLQKHCSDGRIIYLSRNNFGISEKTTGLIQITADLDLAVRRDRPNNGCIQADRYRAPEGMFDAGYPYSADIWSLGVMVCSRNHP</sequence>
<reference evidence="2 3" key="1">
    <citation type="submission" date="2024-07" db="EMBL/GenBank/DDBJ databases">
        <title>Section-level genome sequencing and comparative genomics of Aspergillus sections Usti and Cavernicolus.</title>
        <authorList>
            <consortium name="Lawrence Berkeley National Laboratory"/>
            <person name="Nybo J.L."/>
            <person name="Vesth T.C."/>
            <person name="Theobald S."/>
            <person name="Frisvad J.C."/>
            <person name="Larsen T.O."/>
            <person name="Kjaerboelling I."/>
            <person name="Rothschild-Mancinelli K."/>
            <person name="Lyhne E.K."/>
            <person name="Kogle M.E."/>
            <person name="Barry K."/>
            <person name="Clum A."/>
            <person name="Na H."/>
            <person name="Ledsgaard L."/>
            <person name="Lin J."/>
            <person name="Lipzen A."/>
            <person name="Kuo A."/>
            <person name="Riley R."/>
            <person name="Mondo S."/>
            <person name="Labutti K."/>
            <person name="Haridas S."/>
            <person name="Pangalinan J."/>
            <person name="Salamov A.A."/>
            <person name="Simmons B.A."/>
            <person name="Magnuson J.K."/>
            <person name="Chen J."/>
            <person name="Drula E."/>
            <person name="Henrissat B."/>
            <person name="Wiebenga A."/>
            <person name="Lubbers R.J."/>
            <person name="Gomes A.C."/>
            <person name="Makela M.R."/>
            <person name="Stajich J."/>
            <person name="Grigoriev I.V."/>
            <person name="Mortensen U.H."/>
            <person name="De Vries R.P."/>
            <person name="Baker S.E."/>
            <person name="Andersen M.R."/>
        </authorList>
    </citation>
    <scope>NUCLEOTIDE SEQUENCE [LARGE SCALE GENOMIC DNA]</scope>
    <source>
        <strain evidence="2 3">CBS 123904</strain>
    </source>
</reference>
<evidence type="ECO:0000259" key="1">
    <source>
        <dbReference type="PROSITE" id="PS50011"/>
    </source>
</evidence>
<organism evidence="2 3">
    <name type="scientific">Aspergillus pseudoustus</name>
    <dbReference type="NCBI Taxonomy" id="1810923"/>
    <lineage>
        <taxon>Eukaryota</taxon>
        <taxon>Fungi</taxon>
        <taxon>Dikarya</taxon>
        <taxon>Ascomycota</taxon>
        <taxon>Pezizomycotina</taxon>
        <taxon>Eurotiomycetes</taxon>
        <taxon>Eurotiomycetidae</taxon>
        <taxon>Eurotiales</taxon>
        <taxon>Aspergillaceae</taxon>
        <taxon>Aspergillus</taxon>
        <taxon>Aspergillus subgen. Nidulantes</taxon>
    </lineage>
</organism>
<dbReference type="Proteomes" id="UP001610446">
    <property type="component" value="Unassembled WGS sequence"/>
</dbReference>
<dbReference type="EMBL" id="JBFXLU010000210">
    <property type="protein sequence ID" value="KAL2835301.1"/>
    <property type="molecule type" value="Genomic_DNA"/>
</dbReference>
<name>A0ABR4J5Y5_9EURO</name>
<dbReference type="PROSITE" id="PS50011">
    <property type="entry name" value="PROTEIN_KINASE_DOM"/>
    <property type="match status" value="1"/>
</dbReference>
<feature type="domain" description="Protein kinase" evidence="1">
    <location>
        <begin position="1"/>
        <end position="123"/>
    </location>
</feature>
<dbReference type="InterPro" id="IPR000719">
    <property type="entry name" value="Prot_kinase_dom"/>
</dbReference>
<accession>A0ABR4J5Y5</accession>